<dbReference type="OrthoDB" id="3178062at2"/>
<dbReference type="InterPro" id="IPR036291">
    <property type="entry name" value="NAD(P)-bd_dom_sf"/>
</dbReference>
<keyword evidence="2" id="KW-0560">Oxidoreductase</keyword>
<evidence type="ECO:0000256" key="1">
    <source>
        <dbReference type="ARBA" id="ARBA00006484"/>
    </source>
</evidence>
<evidence type="ECO:0000259" key="4">
    <source>
        <dbReference type="SMART" id="SM00822"/>
    </source>
</evidence>
<accession>A0A1C5JMT9</accession>
<dbReference type="SUPFAM" id="SSF51735">
    <property type="entry name" value="NAD(P)-binding Rossmann-fold domains"/>
    <property type="match status" value="1"/>
</dbReference>
<dbReference type="STRING" id="745366.GA0070213_11234"/>
<dbReference type="PRINTS" id="PR00081">
    <property type="entry name" value="GDHRDH"/>
</dbReference>
<keyword evidence="6" id="KW-1185">Reference proteome</keyword>
<dbReference type="NCBIfam" id="NF004826">
    <property type="entry name" value="PRK06182.1"/>
    <property type="match status" value="1"/>
</dbReference>
<evidence type="ECO:0000256" key="2">
    <source>
        <dbReference type="ARBA" id="ARBA00023002"/>
    </source>
</evidence>
<gene>
    <name evidence="5" type="ORF">GA0070213_11234</name>
</gene>
<proteinExistence type="inferred from homology"/>
<protein>
    <submittedName>
        <fullName evidence="5">Short-chain dehydrogenase</fullName>
    </submittedName>
</protein>
<dbReference type="PANTHER" id="PTHR44169:SF6">
    <property type="entry name" value="NADPH-DEPENDENT 1-ACYLDIHYDROXYACETONE PHOSPHATE REDUCTASE"/>
    <property type="match status" value="1"/>
</dbReference>
<dbReference type="InterPro" id="IPR002347">
    <property type="entry name" value="SDR_fam"/>
</dbReference>
<feature type="domain" description="Ketoreductase" evidence="4">
    <location>
        <begin position="2"/>
        <end position="181"/>
    </location>
</feature>
<name>A0A1C5JMT9_9ACTN</name>
<sequence>MTAVLITGTSSGIGRATVARLARRPDLTVYATARQVDAIADLADTGARLLPLDVTDEASMRAAVAAVEAAHGQVDVLVNNAGYGEYGPIEETPMQRVRAQFETNVFGLARLTQLVLPGMRRAGRGRIVNVSSMGGRLVFPGGGYYHASKYAVEAVSDALRQETRPFGIDVAVIEPGLIRTGFGAVAASSLGAGADPAGPYHRMVAAVDAAMAKSYRSRLLAAPPEAVARTIERAVVARRPRTRYLVTAAAWAMVHTRRLFGARLFDAVNRLQFR</sequence>
<dbReference type="Pfam" id="PF00106">
    <property type="entry name" value="adh_short"/>
    <property type="match status" value="1"/>
</dbReference>
<dbReference type="AlphaFoldDB" id="A0A1C5JMT9"/>
<dbReference type="Gene3D" id="3.40.50.720">
    <property type="entry name" value="NAD(P)-binding Rossmann-like Domain"/>
    <property type="match status" value="1"/>
</dbReference>
<dbReference type="RefSeq" id="WP_091067787.1">
    <property type="nucleotide sequence ID" value="NZ_FMDM01000012.1"/>
</dbReference>
<evidence type="ECO:0000313" key="6">
    <source>
        <dbReference type="Proteomes" id="UP000199360"/>
    </source>
</evidence>
<dbReference type="SMART" id="SM00822">
    <property type="entry name" value="PKS_KR"/>
    <property type="match status" value="1"/>
</dbReference>
<organism evidence="5 6">
    <name type="scientific">Micromonospora humi</name>
    <dbReference type="NCBI Taxonomy" id="745366"/>
    <lineage>
        <taxon>Bacteria</taxon>
        <taxon>Bacillati</taxon>
        <taxon>Actinomycetota</taxon>
        <taxon>Actinomycetes</taxon>
        <taxon>Micromonosporales</taxon>
        <taxon>Micromonosporaceae</taxon>
        <taxon>Micromonospora</taxon>
    </lineage>
</organism>
<dbReference type="InterPro" id="IPR057326">
    <property type="entry name" value="KR_dom"/>
</dbReference>
<dbReference type="CDD" id="cd05374">
    <property type="entry name" value="17beta-HSD-like_SDR_c"/>
    <property type="match status" value="1"/>
</dbReference>
<reference evidence="6" key="1">
    <citation type="submission" date="2016-06" db="EMBL/GenBank/DDBJ databases">
        <authorList>
            <person name="Varghese N."/>
            <person name="Submissions Spin"/>
        </authorList>
    </citation>
    <scope>NUCLEOTIDE SEQUENCE [LARGE SCALE GENOMIC DNA]</scope>
    <source>
        <strain evidence="6">DSM 45647</strain>
    </source>
</reference>
<dbReference type="EMBL" id="FMDM01000012">
    <property type="protein sequence ID" value="SCG71631.1"/>
    <property type="molecule type" value="Genomic_DNA"/>
</dbReference>
<dbReference type="PANTHER" id="PTHR44169">
    <property type="entry name" value="NADPH-DEPENDENT 1-ACYLDIHYDROXYACETONE PHOSPHATE REDUCTASE"/>
    <property type="match status" value="1"/>
</dbReference>
<comment type="similarity">
    <text evidence="1 3">Belongs to the short-chain dehydrogenases/reductases (SDR) family.</text>
</comment>
<dbReference type="PRINTS" id="PR00080">
    <property type="entry name" value="SDRFAMILY"/>
</dbReference>
<evidence type="ECO:0000313" key="5">
    <source>
        <dbReference type="EMBL" id="SCG71631.1"/>
    </source>
</evidence>
<evidence type="ECO:0000256" key="3">
    <source>
        <dbReference type="RuleBase" id="RU000363"/>
    </source>
</evidence>
<dbReference type="GO" id="GO:0016491">
    <property type="term" value="F:oxidoreductase activity"/>
    <property type="evidence" value="ECO:0007669"/>
    <property type="project" value="UniProtKB-KW"/>
</dbReference>
<dbReference type="Proteomes" id="UP000199360">
    <property type="component" value="Unassembled WGS sequence"/>
</dbReference>